<keyword evidence="4" id="KW-1185">Reference proteome</keyword>
<feature type="domain" description="DUF305" evidence="2">
    <location>
        <begin position="49"/>
        <end position="207"/>
    </location>
</feature>
<dbReference type="InterPro" id="IPR012347">
    <property type="entry name" value="Ferritin-like"/>
</dbReference>
<dbReference type="PANTHER" id="PTHR36933">
    <property type="entry name" value="SLL0788 PROTEIN"/>
    <property type="match status" value="1"/>
</dbReference>
<feature type="signal peptide" evidence="1">
    <location>
        <begin position="1"/>
        <end position="22"/>
    </location>
</feature>
<gene>
    <name evidence="3" type="ORF">SHK19_18910</name>
</gene>
<evidence type="ECO:0000256" key="1">
    <source>
        <dbReference type="SAM" id="SignalP"/>
    </source>
</evidence>
<dbReference type="InterPro" id="IPR005183">
    <property type="entry name" value="DUF305_CopM-like"/>
</dbReference>
<proteinExistence type="predicted"/>
<organism evidence="3 4">
    <name type="scientific">Nocardioides bizhenqiangii</name>
    <dbReference type="NCBI Taxonomy" id="3095076"/>
    <lineage>
        <taxon>Bacteria</taxon>
        <taxon>Bacillati</taxon>
        <taxon>Actinomycetota</taxon>
        <taxon>Actinomycetes</taxon>
        <taxon>Propionibacteriales</taxon>
        <taxon>Nocardioidaceae</taxon>
        <taxon>Nocardioides</taxon>
    </lineage>
</organism>
<accession>A0ABZ0ZQH5</accession>
<evidence type="ECO:0000259" key="2">
    <source>
        <dbReference type="Pfam" id="PF03713"/>
    </source>
</evidence>
<evidence type="ECO:0000313" key="4">
    <source>
        <dbReference type="Proteomes" id="UP001327225"/>
    </source>
</evidence>
<reference evidence="4" key="1">
    <citation type="submission" date="2023-12" db="EMBL/GenBank/DDBJ databases">
        <title>Novel species in genus Nocardioides.</title>
        <authorList>
            <person name="Zhou H."/>
        </authorList>
    </citation>
    <scope>NUCLEOTIDE SEQUENCE [LARGE SCALE GENOMIC DNA]</scope>
    <source>
        <strain evidence="4">HM61</strain>
    </source>
</reference>
<evidence type="ECO:0000313" key="3">
    <source>
        <dbReference type="EMBL" id="WQQ26026.1"/>
    </source>
</evidence>
<name>A0ABZ0ZQH5_9ACTN</name>
<dbReference type="Gene3D" id="1.20.1260.10">
    <property type="match status" value="1"/>
</dbReference>
<dbReference type="RefSeq" id="WP_322937153.1">
    <property type="nucleotide sequence ID" value="NZ_CP141059.1"/>
</dbReference>
<keyword evidence="1" id="KW-0732">Signal</keyword>
<feature type="chain" id="PRO_5046252334" evidence="1">
    <location>
        <begin position="23"/>
        <end position="209"/>
    </location>
</feature>
<sequence>MPSRAPLLAVAAAVLVLSTGVAGCSDDGDSEPAPAVHTAANGDVYNDADADFATDLVQHHALALVLVDLSRAAQVSPDLTAVAAEVLDAGSVEIQTATGWLAEWDLPVPETIRDHANAHAAERGEEVDIPGGELPGMPDHADLAELEELTGPDFEQRWLELMVAHHEGAIVIAEEEAGNGEFAPAVELAESVAATQEDQIEQMRALLGE</sequence>
<dbReference type="Pfam" id="PF03713">
    <property type="entry name" value="DUF305"/>
    <property type="match status" value="1"/>
</dbReference>
<dbReference type="PANTHER" id="PTHR36933:SF1">
    <property type="entry name" value="SLL0788 PROTEIN"/>
    <property type="match status" value="1"/>
</dbReference>
<dbReference type="EMBL" id="CP141059">
    <property type="protein sequence ID" value="WQQ26026.1"/>
    <property type="molecule type" value="Genomic_DNA"/>
</dbReference>
<protein>
    <submittedName>
        <fullName evidence="3">DUF305 domain-containing protein</fullName>
    </submittedName>
</protein>
<dbReference type="PROSITE" id="PS51257">
    <property type="entry name" value="PROKAR_LIPOPROTEIN"/>
    <property type="match status" value="1"/>
</dbReference>
<dbReference type="Proteomes" id="UP001327225">
    <property type="component" value="Chromosome"/>
</dbReference>